<dbReference type="Gene3D" id="1.10.10.10">
    <property type="entry name" value="Winged helix-like DNA-binding domain superfamily/Winged helix DNA-binding domain"/>
    <property type="match status" value="2"/>
</dbReference>
<evidence type="ECO:0000313" key="10">
    <source>
        <dbReference type="Proteomes" id="UP000070134"/>
    </source>
</evidence>
<dbReference type="AlphaFoldDB" id="A0A127A333"/>
<dbReference type="InterPro" id="IPR014284">
    <property type="entry name" value="RNA_pol_sigma-70_dom"/>
</dbReference>
<dbReference type="EMBL" id="CP014518">
    <property type="protein sequence ID" value="AMM33597.1"/>
    <property type="molecule type" value="Genomic_DNA"/>
</dbReference>
<dbReference type="RefSeq" id="WP_084249556.1">
    <property type="nucleotide sequence ID" value="NZ_CP014518.1"/>
</dbReference>
<dbReference type="Pfam" id="PF04539">
    <property type="entry name" value="Sigma70_r3"/>
    <property type="match status" value="1"/>
</dbReference>
<dbReference type="Pfam" id="PF04545">
    <property type="entry name" value="Sigma70_r4"/>
    <property type="match status" value="1"/>
</dbReference>
<evidence type="ECO:0000259" key="6">
    <source>
        <dbReference type="Pfam" id="PF04539"/>
    </source>
</evidence>
<evidence type="ECO:0000256" key="1">
    <source>
        <dbReference type="ARBA" id="ARBA00023015"/>
    </source>
</evidence>
<sequence>MSESAVIESKGSLRLLAGDLAEDAAQAGRASEGAAGEGAGSGVAGALVVEHLGLADALARRHRVPGHDFEDIRQVARMGLVMAAQRYREGAGHGFVQFAVPTIAGTIKRYLRDQSWVVRPPRSLQELRLGVKEARGRLVQELGREPSLAELGEATGASPEQVAEARSVDAAMSPAAIEPLDSSGEGEGERTAHLVPVVEAGFEQVELRQMVACALEGASEQDRLLVKLRFVDEMSQSEIAAELGVSQMQVSRLLRRLLDRMRRKMAA</sequence>
<feature type="domain" description="RNA polymerase sigma-70 region 3" evidence="6">
    <location>
        <begin position="130"/>
        <end position="166"/>
    </location>
</feature>
<gene>
    <name evidence="9" type="ORF">SA2016_2932</name>
</gene>
<evidence type="ECO:0000256" key="5">
    <source>
        <dbReference type="SAM" id="MobiDB-lite"/>
    </source>
</evidence>
<dbReference type="InterPro" id="IPR036388">
    <property type="entry name" value="WH-like_DNA-bd_sf"/>
</dbReference>
<dbReference type="NCBIfam" id="TIGR02937">
    <property type="entry name" value="sigma70-ECF"/>
    <property type="match status" value="1"/>
</dbReference>
<dbReference type="PANTHER" id="PTHR30385:SF4">
    <property type="entry name" value="RNA POLYMERASE SIGMA-E FACTOR"/>
    <property type="match status" value="1"/>
</dbReference>
<dbReference type="KEGG" id="satk:SA2016_2932"/>
<dbReference type="PATRIC" id="fig|37927.3.peg.3012"/>
<dbReference type="GO" id="GO:0006352">
    <property type="term" value="P:DNA-templated transcription initiation"/>
    <property type="evidence" value="ECO:0007669"/>
    <property type="project" value="InterPro"/>
</dbReference>
<feature type="region of interest" description="Disordered" evidence="5">
    <location>
        <begin position="149"/>
        <end position="170"/>
    </location>
</feature>
<keyword evidence="4" id="KW-0804">Transcription</keyword>
<keyword evidence="2" id="KW-0731">Sigma factor</keyword>
<dbReference type="InterPro" id="IPR013325">
    <property type="entry name" value="RNA_pol_sigma_r2"/>
</dbReference>
<feature type="domain" description="RNA polymerase sigma-70 region 4" evidence="8">
    <location>
        <begin position="217"/>
        <end position="262"/>
    </location>
</feature>
<protein>
    <submittedName>
        <fullName evidence="9">RNA polymerase sigma factor, SigF-like protein</fullName>
    </submittedName>
</protein>
<dbReference type="Proteomes" id="UP000070134">
    <property type="component" value="Chromosome"/>
</dbReference>
<keyword evidence="10" id="KW-1185">Reference proteome</keyword>
<dbReference type="SUPFAM" id="SSF88659">
    <property type="entry name" value="Sigma3 and sigma4 domains of RNA polymerase sigma factors"/>
    <property type="match status" value="2"/>
</dbReference>
<dbReference type="SUPFAM" id="SSF88946">
    <property type="entry name" value="Sigma2 domain of RNA polymerase sigma factors"/>
    <property type="match status" value="1"/>
</dbReference>
<keyword evidence="3" id="KW-0238">DNA-binding</keyword>
<keyword evidence="1" id="KW-0805">Transcription regulation</keyword>
<dbReference type="InterPro" id="IPR013324">
    <property type="entry name" value="RNA_pol_sigma_r3/r4-like"/>
</dbReference>
<evidence type="ECO:0000259" key="8">
    <source>
        <dbReference type="Pfam" id="PF04545"/>
    </source>
</evidence>
<organism evidence="9 10">
    <name type="scientific">Sinomonas atrocyanea</name>
    <dbReference type="NCBI Taxonomy" id="37927"/>
    <lineage>
        <taxon>Bacteria</taxon>
        <taxon>Bacillati</taxon>
        <taxon>Actinomycetota</taxon>
        <taxon>Actinomycetes</taxon>
        <taxon>Micrococcales</taxon>
        <taxon>Micrococcaceae</taxon>
        <taxon>Sinomonas</taxon>
    </lineage>
</organism>
<evidence type="ECO:0000313" key="9">
    <source>
        <dbReference type="EMBL" id="AMM33597.1"/>
    </source>
</evidence>
<dbReference type="InterPro" id="IPR007630">
    <property type="entry name" value="RNA_pol_sigma70_r4"/>
</dbReference>
<dbReference type="STRING" id="37927.SA2016_2932"/>
<evidence type="ECO:0000256" key="4">
    <source>
        <dbReference type="ARBA" id="ARBA00023163"/>
    </source>
</evidence>
<evidence type="ECO:0000256" key="2">
    <source>
        <dbReference type="ARBA" id="ARBA00023082"/>
    </source>
</evidence>
<dbReference type="Pfam" id="PF04542">
    <property type="entry name" value="Sigma70_r2"/>
    <property type="match status" value="1"/>
</dbReference>
<dbReference type="GO" id="GO:0016987">
    <property type="term" value="F:sigma factor activity"/>
    <property type="evidence" value="ECO:0007669"/>
    <property type="project" value="UniProtKB-KW"/>
</dbReference>
<dbReference type="GO" id="GO:0003677">
    <property type="term" value="F:DNA binding"/>
    <property type="evidence" value="ECO:0007669"/>
    <property type="project" value="UniProtKB-KW"/>
</dbReference>
<feature type="domain" description="RNA polymerase sigma-70 region 2" evidence="7">
    <location>
        <begin position="47"/>
        <end position="116"/>
    </location>
</feature>
<dbReference type="InterPro" id="IPR007624">
    <property type="entry name" value="RNA_pol_sigma70_r3"/>
</dbReference>
<dbReference type="Gene3D" id="1.20.120.1810">
    <property type="match status" value="1"/>
</dbReference>
<reference evidence="9 10" key="1">
    <citation type="submission" date="2016-02" db="EMBL/GenBank/DDBJ databases">
        <title>Complete genome of Sinomonas atrocyanea KCTC 3377.</title>
        <authorList>
            <person name="Kim K.M."/>
        </authorList>
    </citation>
    <scope>NUCLEOTIDE SEQUENCE [LARGE SCALE GENOMIC DNA]</scope>
    <source>
        <strain evidence="9 10">KCTC 3377</strain>
    </source>
</reference>
<dbReference type="PANTHER" id="PTHR30385">
    <property type="entry name" value="SIGMA FACTOR F FLAGELLAR"/>
    <property type="match status" value="1"/>
</dbReference>
<evidence type="ECO:0000256" key="3">
    <source>
        <dbReference type="ARBA" id="ARBA00023125"/>
    </source>
</evidence>
<dbReference type="InterPro" id="IPR007627">
    <property type="entry name" value="RNA_pol_sigma70_r2"/>
</dbReference>
<evidence type="ECO:0000259" key="7">
    <source>
        <dbReference type="Pfam" id="PF04542"/>
    </source>
</evidence>
<name>A0A127A333_9MICC</name>
<proteinExistence type="predicted"/>
<accession>A0A127A333</accession>